<organism evidence="1 2">
    <name type="scientific">Romanomermis culicivorax</name>
    <name type="common">Nematode worm</name>
    <dbReference type="NCBI Taxonomy" id="13658"/>
    <lineage>
        <taxon>Eukaryota</taxon>
        <taxon>Metazoa</taxon>
        <taxon>Ecdysozoa</taxon>
        <taxon>Nematoda</taxon>
        <taxon>Enoplea</taxon>
        <taxon>Dorylaimia</taxon>
        <taxon>Mermithida</taxon>
        <taxon>Mermithoidea</taxon>
        <taxon>Mermithidae</taxon>
        <taxon>Romanomermis</taxon>
    </lineage>
</organism>
<protein>
    <submittedName>
        <fullName evidence="2">Uncharacterized protein</fullName>
    </submittedName>
</protein>
<dbReference type="AlphaFoldDB" id="A0A915I7B1"/>
<proteinExistence type="predicted"/>
<name>A0A915I7B1_ROMCU</name>
<dbReference type="Proteomes" id="UP000887565">
    <property type="component" value="Unplaced"/>
</dbReference>
<evidence type="ECO:0000313" key="1">
    <source>
        <dbReference type="Proteomes" id="UP000887565"/>
    </source>
</evidence>
<evidence type="ECO:0000313" key="2">
    <source>
        <dbReference type="WBParaSite" id="nRc.2.0.1.t09756-RA"/>
    </source>
</evidence>
<keyword evidence="1" id="KW-1185">Reference proteome</keyword>
<accession>A0A915I7B1</accession>
<reference evidence="2" key="1">
    <citation type="submission" date="2022-11" db="UniProtKB">
        <authorList>
            <consortium name="WormBaseParasite"/>
        </authorList>
    </citation>
    <scope>IDENTIFICATION</scope>
</reference>
<sequence>KSGKTRSIFAISNKKYNLKVEISYHVNCRSAVSSLMGSPSSPFFPQMTSFDGKNFGPLYLILEQNIKYDDSDDDEDDALEGYEGGSQ</sequence>
<dbReference type="WBParaSite" id="nRc.2.0.1.t09756-RA">
    <property type="protein sequence ID" value="nRc.2.0.1.t09756-RA"/>
    <property type="gene ID" value="nRc.2.0.1.g09756"/>
</dbReference>